<name>A0A0A9X4Y2_LYGHE</name>
<dbReference type="EMBL" id="GBHO01028565">
    <property type="protein sequence ID" value="JAG15039.1"/>
    <property type="molecule type" value="Transcribed_RNA"/>
</dbReference>
<gene>
    <name evidence="1" type="ORF">CM83_99185</name>
</gene>
<protein>
    <submittedName>
        <fullName evidence="1">Uncharacterized protein</fullName>
    </submittedName>
</protein>
<feature type="non-terminal residue" evidence="1">
    <location>
        <position position="1"/>
    </location>
</feature>
<reference evidence="1" key="2">
    <citation type="submission" date="2014-07" db="EMBL/GenBank/DDBJ databases">
        <authorList>
            <person name="Hull J."/>
        </authorList>
    </citation>
    <scope>NUCLEOTIDE SEQUENCE</scope>
</reference>
<accession>A0A0A9X4Y2</accession>
<evidence type="ECO:0000313" key="1">
    <source>
        <dbReference type="EMBL" id="JAG15039.1"/>
    </source>
</evidence>
<feature type="non-terminal residue" evidence="1">
    <location>
        <position position="517"/>
    </location>
</feature>
<organism evidence="1">
    <name type="scientific">Lygus hesperus</name>
    <name type="common">Western plant bug</name>
    <dbReference type="NCBI Taxonomy" id="30085"/>
    <lineage>
        <taxon>Eukaryota</taxon>
        <taxon>Metazoa</taxon>
        <taxon>Ecdysozoa</taxon>
        <taxon>Arthropoda</taxon>
        <taxon>Hexapoda</taxon>
        <taxon>Insecta</taxon>
        <taxon>Pterygota</taxon>
        <taxon>Neoptera</taxon>
        <taxon>Paraneoptera</taxon>
        <taxon>Hemiptera</taxon>
        <taxon>Heteroptera</taxon>
        <taxon>Panheteroptera</taxon>
        <taxon>Cimicomorpha</taxon>
        <taxon>Miridae</taxon>
        <taxon>Mirini</taxon>
        <taxon>Lygus</taxon>
    </lineage>
</organism>
<proteinExistence type="predicted"/>
<sequence length="517" mass="60166">HVLLQLPSQAYKSYIGQDCQFDLSITQKATTHHPPGIVNLLRLPKTFDVEAQGRFERFVPSLYFAIRPRADPFKLDYIYDGRLVQVDQHDKAMFYYPSWREFEYPLKVIYRTIPMAADWKTTNWMHTQDDAFPLSGALARVNAHCIFLDHRMRIELDAPDNVLSTSKEYKWKSIGRIAKVTIVVFSRPVENWIPTHSWMNLRVFVPYERHFLPCSYKITISMRGVKCSDDQDKPTLVFIKNPVRLTASRERWFEGATCHMSVAEHRWSLIKTRPVKVPNEEERKLINVHSHTVEHVRPLSKKWSSSESKLYHDEHFLRESKSRYKNSKLWLVIYDLLQTGHPNVHATGHQFQARKLCFLAVPDQDDLTVYPVEREKTVVCGQSHEIEVVNDNPVTFPNPDIEIRWTCVDNENNTCKEMTTTGLDPYVTDPLVCEKQYNITLFIVYLKNEPESTLTKYDEVKLNSQSQPTEIKIECQGNCPHTVNKGSLITLRATETPATDSPWTWEVFYAQESKTGV</sequence>
<dbReference type="AlphaFoldDB" id="A0A0A9X4Y2"/>
<reference evidence="1" key="1">
    <citation type="journal article" date="2014" name="PLoS ONE">
        <title>Transcriptome-Based Identification of ABC Transporters in the Western Tarnished Plant Bug Lygus hesperus.</title>
        <authorList>
            <person name="Hull J.J."/>
            <person name="Chaney K."/>
            <person name="Geib S.M."/>
            <person name="Fabrick J.A."/>
            <person name="Brent C.S."/>
            <person name="Walsh D."/>
            <person name="Lavine L.C."/>
        </authorList>
    </citation>
    <scope>NUCLEOTIDE SEQUENCE</scope>
</reference>